<dbReference type="Proteomes" id="UP000184363">
    <property type="component" value="Unassembled WGS sequence"/>
</dbReference>
<feature type="compositionally biased region" description="Polar residues" evidence="4">
    <location>
        <begin position="337"/>
        <end position="352"/>
    </location>
</feature>
<dbReference type="Pfam" id="PF01408">
    <property type="entry name" value="GFO_IDH_MocA"/>
    <property type="match status" value="1"/>
</dbReference>
<dbReference type="GO" id="GO:0019310">
    <property type="term" value="P:inositol catabolic process"/>
    <property type="evidence" value="ECO:0007669"/>
    <property type="project" value="UniProtKB-UniRule"/>
</dbReference>
<evidence type="ECO:0000259" key="5">
    <source>
        <dbReference type="Pfam" id="PF01408"/>
    </source>
</evidence>
<dbReference type="RefSeq" id="WP_073455271.1">
    <property type="nucleotide sequence ID" value="NZ_FRAP01000002.1"/>
</dbReference>
<organism evidence="7 8">
    <name type="scientific">Pseudonocardia thermophila</name>
    <dbReference type="NCBI Taxonomy" id="1848"/>
    <lineage>
        <taxon>Bacteria</taxon>
        <taxon>Bacillati</taxon>
        <taxon>Actinomycetota</taxon>
        <taxon>Actinomycetes</taxon>
        <taxon>Pseudonocardiales</taxon>
        <taxon>Pseudonocardiaceae</taxon>
        <taxon>Pseudonocardia</taxon>
    </lineage>
</organism>
<dbReference type="SUPFAM" id="SSF55347">
    <property type="entry name" value="Glyceraldehyde-3-phosphate dehydrogenase-like, C-terminal domain"/>
    <property type="match status" value="1"/>
</dbReference>
<feature type="domain" description="GFO/IDH/MocA-like oxidoreductase" evidence="6">
    <location>
        <begin position="133"/>
        <end position="249"/>
    </location>
</feature>
<keyword evidence="2 3" id="KW-0520">NAD</keyword>
<reference evidence="7 8" key="1">
    <citation type="submission" date="2016-11" db="EMBL/GenBank/DDBJ databases">
        <authorList>
            <person name="Jaros S."/>
            <person name="Januszkiewicz K."/>
            <person name="Wedrychowicz H."/>
        </authorList>
    </citation>
    <scope>NUCLEOTIDE SEQUENCE [LARGE SCALE GENOMIC DNA]</scope>
    <source>
        <strain evidence="7 8">DSM 43832</strain>
    </source>
</reference>
<name>A0A1M6P943_PSETH</name>
<evidence type="ECO:0000256" key="2">
    <source>
        <dbReference type="ARBA" id="ARBA00023027"/>
    </source>
</evidence>
<dbReference type="EMBL" id="FRAP01000002">
    <property type="protein sequence ID" value="SHK04434.1"/>
    <property type="molecule type" value="Genomic_DNA"/>
</dbReference>
<dbReference type="Gene3D" id="3.40.50.720">
    <property type="entry name" value="NAD(P)-binding Rossmann-like Domain"/>
    <property type="match status" value="1"/>
</dbReference>
<dbReference type="GO" id="GO:0000166">
    <property type="term" value="F:nucleotide binding"/>
    <property type="evidence" value="ECO:0007669"/>
    <property type="project" value="InterPro"/>
</dbReference>
<gene>
    <name evidence="3" type="primary">iolG</name>
    <name evidence="7" type="ORF">SAMN05443637_102120</name>
</gene>
<dbReference type="SUPFAM" id="SSF51735">
    <property type="entry name" value="NAD(P)-binding Rossmann-fold domains"/>
    <property type="match status" value="1"/>
</dbReference>
<dbReference type="InterPro" id="IPR023794">
    <property type="entry name" value="MI/DCI_dehydrogenase"/>
</dbReference>
<dbReference type="HAMAP" id="MF_01671">
    <property type="entry name" value="IolG"/>
    <property type="match status" value="1"/>
</dbReference>
<dbReference type="Gene3D" id="3.30.360.10">
    <property type="entry name" value="Dihydrodipicolinate Reductase, domain 2"/>
    <property type="match status" value="1"/>
</dbReference>
<evidence type="ECO:0000313" key="8">
    <source>
        <dbReference type="Proteomes" id="UP000184363"/>
    </source>
</evidence>
<dbReference type="InterPro" id="IPR036291">
    <property type="entry name" value="NAD(P)-bd_dom_sf"/>
</dbReference>
<evidence type="ECO:0000256" key="4">
    <source>
        <dbReference type="SAM" id="MobiDB-lite"/>
    </source>
</evidence>
<feature type="domain" description="Gfo/Idh/MocA-like oxidoreductase N-terminal" evidence="5">
    <location>
        <begin position="7"/>
        <end position="125"/>
    </location>
</feature>
<evidence type="ECO:0000256" key="1">
    <source>
        <dbReference type="ARBA" id="ARBA00023002"/>
    </source>
</evidence>
<dbReference type="STRING" id="1848.SAMN05443637_102120"/>
<evidence type="ECO:0000313" key="7">
    <source>
        <dbReference type="EMBL" id="SHK04434.1"/>
    </source>
</evidence>
<dbReference type="EC" id="1.1.1.18" evidence="3"/>
<dbReference type="OrthoDB" id="9815825at2"/>
<feature type="region of interest" description="Disordered" evidence="4">
    <location>
        <begin position="333"/>
        <end position="352"/>
    </location>
</feature>
<dbReference type="Pfam" id="PF22725">
    <property type="entry name" value="GFO_IDH_MocA_C3"/>
    <property type="match status" value="1"/>
</dbReference>
<comment type="catalytic activity">
    <reaction evidence="3">
        <text>myo-inositol + NAD(+) = scyllo-inosose + NADH + H(+)</text>
        <dbReference type="Rhea" id="RHEA:16949"/>
        <dbReference type="ChEBI" id="CHEBI:15378"/>
        <dbReference type="ChEBI" id="CHEBI:17268"/>
        <dbReference type="ChEBI" id="CHEBI:17811"/>
        <dbReference type="ChEBI" id="CHEBI:57540"/>
        <dbReference type="ChEBI" id="CHEBI:57945"/>
        <dbReference type="EC" id="1.1.1.18"/>
    </reaction>
</comment>
<sequence>MSTSDPIRVGVIGTGMIGREHALRLARRTVGAQVVAVADTDAERARAVATEIGAEVYRSGVDLIDDVDAVVVASWGPTHEEYVLAAIAAGRPVFCEKPLAPTRAECNRILDAEVAAGRRLVTVGFMRRHDPQYVAMKEVVAGGSIGAPLLMHAAHRNVSVPDFFTSEMIVTDTAVHDIDVARWMFDEEIVAVTVLTGRVSRKAKPGFRDPQLIILETESGILVDVEASVNAGFAYDIRGEVVGEDGTVELSESAGAIVKRAGAAHTSVPTAWIERFAVAFDAEFRAWIDVVAAGGTHLSAGPTAWDGYAATACCEAGLESLRTGTRQPVELRPQPALYSTNASTTPTEGIPR</sequence>
<dbReference type="AlphaFoldDB" id="A0A1M6P943"/>
<keyword evidence="8" id="KW-1185">Reference proteome</keyword>
<comment type="subunit">
    <text evidence="3">Homotetramer.</text>
</comment>
<proteinExistence type="inferred from homology"/>
<dbReference type="InterPro" id="IPR055170">
    <property type="entry name" value="GFO_IDH_MocA-like_dom"/>
</dbReference>
<evidence type="ECO:0000259" key="6">
    <source>
        <dbReference type="Pfam" id="PF22725"/>
    </source>
</evidence>
<accession>A0A1M6P943</accession>
<dbReference type="PANTHER" id="PTHR43593:SF1">
    <property type="entry name" value="INOSITOL 2-DEHYDROGENASE"/>
    <property type="match status" value="1"/>
</dbReference>
<dbReference type="InterPro" id="IPR050424">
    <property type="entry name" value="Gfo-Idh-MocA_inositol_DH"/>
</dbReference>
<dbReference type="GO" id="GO:0050112">
    <property type="term" value="F:inositol 2-dehydrogenase (NAD+) activity"/>
    <property type="evidence" value="ECO:0007669"/>
    <property type="project" value="UniProtKB-UniRule"/>
</dbReference>
<comment type="similarity">
    <text evidence="3">Belongs to the Gfo/Idh/MocA family.</text>
</comment>
<evidence type="ECO:0000256" key="3">
    <source>
        <dbReference type="HAMAP-Rule" id="MF_01671"/>
    </source>
</evidence>
<dbReference type="InterPro" id="IPR000683">
    <property type="entry name" value="Gfo/Idh/MocA-like_OxRdtase_N"/>
</dbReference>
<dbReference type="PANTHER" id="PTHR43593">
    <property type="match status" value="1"/>
</dbReference>
<protein>
    <recommendedName>
        <fullName evidence="3">Inositol 2-dehydrogenase</fullName>
        <ecNumber evidence="3">1.1.1.18</ecNumber>
    </recommendedName>
    <alternativeName>
        <fullName evidence="3">Myo-inositol 2-dehydrogenase</fullName>
        <shortName evidence="3">MI 2-dehydrogenase</shortName>
    </alternativeName>
</protein>
<keyword evidence="1 3" id="KW-0560">Oxidoreductase</keyword>
<comment type="function">
    <text evidence="3">Involved in the oxidation of myo-inositol (MI) to 2-keto-myo-inositol (2KMI or 2-inosose).</text>
</comment>